<evidence type="ECO:0000256" key="6">
    <source>
        <dbReference type="ARBA" id="ARBA00022839"/>
    </source>
</evidence>
<dbReference type="GO" id="GO:0004519">
    <property type="term" value="F:endonuclease activity"/>
    <property type="evidence" value="ECO:0007669"/>
    <property type="project" value="UniProtKB-KW"/>
</dbReference>
<dbReference type="Pfam" id="PF00149">
    <property type="entry name" value="Metallophos"/>
    <property type="match status" value="1"/>
</dbReference>
<dbReference type="InterPro" id="IPR004843">
    <property type="entry name" value="Calcineurin-like_PHP"/>
</dbReference>
<protein>
    <recommendedName>
        <fullName evidence="3 7">Nuclease SbcCD subunit D</fullName>
    </recommendedName>
</protein>
<evidence type="ECO:0000256" key="5">
    <source>
        <dbReference type="ARBA" id="ARBA00022801"/>
    </source>
</evidence>
<dbReference type="GO" id="GO:0008408">
    <property type="term" value="F:3'-5' exonuclease activity"/>
    <property type="evidence" value="ECO:0007669"/>
    <property type="project" value="InterPro"/>
</dbReference>
<keyword evidence="4 7" id="KW-0540">Nuclease</keyword>
<evidence type="ECO:0000259" key="9">
    <source>
        <dbReference type="Pfam" id="PF12320"/>
    </source>
</evidence>
<evidence type="ECO:0000313" key="11">
    <source>
        <dbReference type="Proteomes" id="UP000622317"/>
    </source>
</evidence>
<dbReference type="GO" id="GO:0006260">
    <property type="term" value="P:DNA replication"/>
    <property type="evidence" value="ECO:0007669"/>
    <property type="project" value="UniProtKB-KW"/>
</dbReference>
<feature type="domain" description="Nuclease SbcCD subunit D C-terminal" evidence="9">
    <location>
        <begin position="264"/>
        <end position="350"/>
    </location>
</feature>
<evidence type="ECO:0000259" key="8">
    <source>
        <dbReference type="Pfam" id="PF00149"/>
    </source>
</evidence>
<keyword evidence="6 7" id="KW-0269">Exonuclease</keyword>
<keyword evidence="5 7" id="KW-0378">Hydrolase</keyword>
<dbReference type="CDD" id="cd00840">
    <property type="entry name" value="MPP_Mre11_N"/>
    <property type="match status" value="1"/>
</dbReference>
<reference evidence="10" key="1">
    <citation type="submission" date="2020-09" db="EMBL/GenBank/DDBJ databases">
        <title>Pelagicoccus enzymogenes sp. nov. with an EPS production, isolated from marine sediment.</title>
        <authorList>
            <person name="Feng X."/>
        </authorList>
    </citation>
    <scope>NUCLEOTIDE SEQUENCE</scope>
    <source>
        <strain evidence="10">NFK12</strain>
    </source>
</reference>
<dbReference type="NCBIfam" id="TIGR00619">
    <property type="entry name" value="sbcd"/>
    <property type="match status" value="1"/>
</dbReference>
<evidence type="ECO:0000256" key="1">
    <source>
        <dbReference type="ARBA" id="ARBA00010555"/>
    </source>
</evidence>
<organism evidence="10 11">
    <name type="scientific">Pelagicoccus enzymogenes</name>
    <dbReference type="NCBI Taxonomy" id="2773457"/>
    <lineage>
        <taxon>Bacteria</taxon>
        <taxon>Pseudomonadati</taxon>
        <taxon>Verrucomicrobiota</taxon>
        <taxon>Opitutia</taxon>
        <taxon>Puniceicoccales</taxon>
        <taxon>Pelagicoccaceae</taxon>
        <taxon>Pelagicoccus</taxon>
    </lineage>
</organism>
<comment type="function">
    <text evidence="7">SbcCD cleaves DNA hairpin structures. These structures can inhibit DNA replication and are intermediates in certain DNA recombination reactions. The complex acts as a 3'-&gt;5' double strand exonuclease that can open hairpins. It also has a 5' single-strand endonuclease activity.</text>
</comment>
<dbReference type="RefSeq" id="WP_191615724.1">
    <property type="nucleotide sequence ID" value="NZ_JACYFG010000006.1"/>
</dbReference>
<dbReference type="Proteomes" id="UP000622317">
    <property type="component" value="Unassembled WGS sequence"/>
</dbReference>
<keyword evidence="7" id="KW-0233">DNA recombination</keyword>
<sequence length="384" mass="42637">MKFLHTADWHLGRIFHQLHLTEEQSFVLDQIVEIAAKEEVDAVVVAGDLYDRAVPPPEAVALLDRTWQRIIEELSVPIITIPGNHDSATRIGYGSHLLEKAGLHIVANFDRALRPIPVGGVDFFALPFAEPAEVRAWSGDPKVRDHDTAMIRCIERMRENFTPDRPRVLVAHAFVAGARTESDSERPLSVGGAGTVPVDTFDDFHYTALGHLHAAQSVSDRCLYSGSPMKYSFSEAKHQKSVTIVEVEDSGSVSTFQIPIAARRDVRNVEGKLAELVAAAPVDPKRDDYLRVVLTDEGALLNAIGRLREVYPNVLQLERRFLTSGSNKQASQVAQRQQATETELFASFFGEVLESDPSLAETSLFQETLEELRRFESEKEAASQ</sequence>
<gene>
    <name evidence="7" type="primary">sbcD</name>
    <name evidence="10" type="ORF">IEN85_03745</name>
</gene>
<dbReference type="Pfam" id="PF12320">
    <property type="entry name" value="SbcD_C"/>
    <property type="match status" value="1"/>
</dbReference>
<evidence type="ECO:0000313" key="10">
    <source>
        <dbReference type="EMBL" id="MBD5778590.1"/>
    </source>
</evidence>
<evidence type="ECO:0000256" key="4">
    <source>
        <dbReference type="ARBA" id="ARBA00022722"/>
    </source>
</evidence>
<dbReference type="AlphaFoldDB" id="A0A927IGP6"/>
<dbReference type="InterPro" id="IPR004593">
    <property type="entry name" value="SbcD"/>
</dbReference>
<name>A0A927IGP6_9BACT</name>
<dbReference type="EMBL" id="JACYFG010000006">
    <property type="protein sequence ID" value="MBD5778590.1"/>
    <property type="molecule type" value="Genomic_DNA"/>
</dbReference>
<keyword evidence="7" id="KW-0255">Endonuclease</keyword>
<dbReference type="PANTHER" id="PTHR30337:SF0">
    <property type="entry name" value="NUCLEASE SBCCD SUBUNIT D"/>
    <property type="match status" value="1"/>
</dbReference>
<keyword evidence="11" id="KW-1185">Reference proteome</keyword>
<evidence type="ECO:0000256" key="7">
    <source>
        <dbReference type="RuleBase" id="RU363069"/>
    </source>
</evidence>
<dbReference type="Gene3D" id="3.60.21.10">
    <property type="match status" value="1"/>
</dbReference>
<comment type="caution">
    <text evidence="10">The sequence shown here is derived from an EMBL/GenBank/DDBJ whole genome shotgun (WGS) entry which is preliminary data.</text>
</comment>
<feature type="domain" description="Calcineurin-like phosphoesterase" evidence="8">
    <location>
        <begin position="1"/>
        <end position="176"/>
    </location>
</feature>
<evidence type="ECO:0000256" key="2">
    <source>
        <dbReference type="ARBA" id="ARBA00011322"/>
    </source>
</evidence>
<dbReference type="InterPro" id="IPR026843">
    <property type="entry name" value="SbcD_C"/>
</dbReference>
<keyword evidence="7" id="KW-0235">DNA replication</keyword>
<dbReference type="PANTHER" id="PTHR30337">
    <property type="entry name" value="COMPONENT OF ATP-DEPENDENT DSDNA EXONUCLEASE"/>
    <property type="match status" value="1"/>
</dbReference>
<dbReference type="SUPFAM" id="SSF56300">
    <property type="entry name" value="Metallo-dependent phosphatases"/>
    <property type="match status" value="1"/>
</dbReference>
<dbReference type="InterPro" id="IPR050535">
    <property type="entry name" value="DNA_Repair-Maintenance_Comp"/>
</dbReference>
<evidence type="ECO:0000256" key="3">
    <source>
        <dbReference type="ARBA" id="ARBA00013365"/>
    </source>
</evidence>
<dbReference type="InterPro" id="IPR029052">
    <property type="entry name" value="Metallo-depent_PP-like"/>
</dbReference>
<accession>A0A927IGP6</accession>
<comment type="subunit">
    <text evidence="2 7">Heterodimer of SbcC and SbcD.</text>
</comment>
<comment type="similarity">
    <text evidence="1 7">Belongs to the SbcD family.</text>
</comment>
<proteinExistence type="inferred from homology"/>
<dbReference type="GO" id="GO:0006310">
    <property type="term" value="P:DNA recombination"/>
    <property type="evidence" value="ECO:0007669"/>
    <property type="project" value="UniProtKB-KW"/>
</dbReference>
<dbReference type="InterPro" id="IPR041796">
    <property type="entry name" value="Mre11_N"/>
</dbReference>